<keyword evidence="3" id="KW-1185">Reference proteome</keyword>
<evidence type="ECO:0000313" key="3">
    <source>
        <dbReference type="Proteomes" id="UP000623842"/>
    </source>
</evidence>
<dbReference type="Gene3D" id="3.40.50.2300">
    <property type="match status" value="1"/>
</dbReference>
<reference evidence="2" key="2">
    <citation type="submission" date="2020-09" db="EMBL/GenBank/DDBJ databases">
        <authorList>
            <person name="Sun Q."/>
            <person name="Kim S."/>
        </authorList>
    </citation>
    <scope>NUCLEOTIDE SEQUENCE</scope>
    <source>
        <strain evidence="2">KCTC 42731</strain>
    </source>
</reference>
<name>A0A919BKE4_9GAMM</name>
<gene>
    <name evidence="2" type="ORF">GCM10017161_24140</name>
</gene>
<dbReference type="EMBL" id="BNCK01000005">
    <property type="protein sequence ID" value="GHF95005.1"/>
    <property type="molecule type" value="Genomic_DNA"/>
</dbReference>
<reference evidence="2" key="1">
    <citation type="journal article" date="2014" name="Int. J. Syst. Evol. Microbiol.">
        <title>Complete genome sequence of Corynebacterium casei LMG S-19264T (=DSM 44701T), isolated from a smear-ripened cheese.</title>
        <authorList>
            <consortium name="US DOE Joint Genome Institute (JGI-PGF)"/>
            <person name="Walter F."/>
            <person name="Albersmeier A."/>
            <person name="Kalinowski J."/>
            <person name="Ruckert C."/>
        </authorList>
    </citation>
    <scope>NUCLEOTIDE SEQUENCE</scope>
    <source>
        <strain evidence="2">KCTC 42731</strain>
    </source>
</reference>
<dbReference type="InterPro" id="IPR023485">
    <property type="entry name" value="Ptyr_pPase"/>
</dbReference>
<protein>
    <recommendedName>
        <fullName evidence="1">Phosphotyrosine protein phosphatase I domain-containing protein</fullName>
    </recommendedName>
</protein>
<sequence>MNILFLCTSNLNRCKTAEDHFAVKDPLRVYRSAGLSEKECKRNSTTLCSEELLEWADVVFVMEDEHVRRIEQYTGQRFLDKVINLNIPDVYQYGESALIEQLEKRRQAMQFEELFARIESQSSARAALRLFEVSATELAETYQSGSEELAVTFKPSLTEKQS</sequence>
<proteinExistence type="predicted"/>
<dbReference type="SUPFAM" id="SSF52788">
    <property type="entry name" value="Phosphotyrosine protein phosphatases I"/>
    <property type="match status" value="1"/>
</dbReference>
<comment type="caution">
    <text evidence="2">The sequence shown here is derived from an EMBL/GenBank/DDBJ whole genome shotgun (WGS) entry which is preliminary data.</text>
</comment>
<dbReference type="RefSeq" id="WP_189770884.1">
    <property type="nucleotide sequence ID" value="NZ_BNCK01000005.1"/>
</dbReference>
<feature type="domain" description="Phosphotyrosine protein phosphatase I" evidence="1">
    <location>
        <begin position="1"/>
        <end position="128"/>
    </location>
</feature>
<dbReference type="Proteomes" id="UP000623842">
    <property type="component" value="Unassembled WGS sequence"/>
</dbReference>
<organism evidence="2 3">
    <name type="scientific">Thalassotalea marina</name>
    <dbReference type="NCBI Taxonomy" id="1673741"/>
    <lineage>
        <taxon>Bacteria</taxon>
        <taxon>Pseudomonadati</taxon>
        <taxon>Pseudomonadota</taxon>
        <taxon>Gammaproteobacteria</taxon>
        <taxon>Alteromonadales</taxon>
        <taxon>Colwelliaceae</taxon>
        <taxon>Thalassotalea</taxon>
    </lineage>
</organism>
<dbReference type="SMART" id="SM00226">
    <property type="entry name" value="LMWPc"/>
    <property type="match status" value="1"/>
</dbReference>
<evidence type="ECO:0000313" key="2">
    <source>
        <dbReference type="EMBL" id="GHF95005.1"/>
    </source>
</evidence>
<dbReference type="InterPro" id="IPR036196">
    <property type="entry name" value="Ptyr_pPase_sf"/>
</dbReference>
<accession>A0A919BKE4</accession>
<evidence type="ECO:0000259" key="1">
    <source>
        <dbReference type="SMART" id="SM00226"/>
    </source>
</evidence>
<dbReference type="AlphaFoldDB" id="A0A919BKE4"/>